<keyword evidence="1" id="KW-1133">Transmembrane helix</keyword>
<gene>
    <name evidence="2" type="ORF">H3Z74_03700</name>
</gene>
<feature type="transmembrane region" description="Helical" evidence="1">
    <location>
        <begin position="79"/>
        <end position="99"/>
    </location>
</feature>
<dbReference type="AlphaFoldDB" id="A0A7H0LL00"/>
<feature type="transmembrane region" description="Helical" evidence="1">
    <location>
        <begin position="111"/>
        <end position="128"/>
    </location>
</feature>
<evidence type="ECO:0000256" key="1">
    <source>
        <dbReference type="SAM" id="Phobius"/>
    </source>
</evidence>
<dbReference type="EMBL" id="CP061038">
    <property type="protein sequence ID" value="QNQ10353.1"/>
    <property type="molecule type" value="Genomic_DNA"/>
</dbReference>
<name>A0A7H0LL00_9SPHN</name>
<protein>
    <recommendedName>
        <fullName evidence="4">MFS transporter</fullName>
    </recommendedName>
</protein>
<evidence type="ECO:0008006" key="4">
    <source>
        <dbReference type="Google" id="ProtNLM"/>
    </source>
</evidence>
<sequence length="141" mass="15014">MDRPASIVTFERLYLGALAIGVINTVMSWSTNQAQMAAQTAQVPEAGQIISWLVPVATAIGVGISLLLWYFIARRGAAVAKWIATILVVAAVGFMALALSGGTYRPGLNGILGVVGTVFQAVSIWFLFRPDTKIWFGEVSA</sequence>
<dbReference type="KEGG" id="spap:H3Z74_03700"/>
<evidence type="ECO:0000313" key="3">
    <source>
        <dbReference type="Proteomes" id="UP000516148"/>
    </source>
</evidence>
<keyword evidence="3" id="KW-1185">Reference proteome</keyword>
<feature type="transmembrane region" description="Helical" evidence="1">
    <location>
        <begin position="12"/>
        <end position="29"/>
    </location>
</feature>
<feature type="transmembrane region" description="Helical" evidence="1">
    <location>
        <begin position="49"/>
        <end position="72"/>
    </location>
</feature>
<accession>A0A7H0LL00</accession>
<evidence type="ECO:0000313" key="2">
    <source>
        <dbReference type="EMBL" id="QNQ10353.1"/>
    </source>
</evidence>
<organism evidence="2 3">
    <name type="scientific">Sphingomonas alpina</name>
    <dbReference type="NCBI Taxonomy" id="653931"/>
    <lineage>
        <taxon>Bacteria</taxon>
        <taxon>Pseudomonadati</taxon>
        <taxon>Pseudomonadota</taxon>
        <taxon>Alphaproteobacteria</taxon>
        <taxon>Sphingomonadales</taxon>
        <taxon>Sphingomonadaceae</taxon>
        <taxon>Sphingomonas</taxon>
    </lineage>
</organism>
<proteinExistence type="predicted"/>
<keyword evidence="1" id="KW-0472">Membrane</keyword>
<keyword evidence="1" id="KW-0812">Transmembrane</keyword>
<dbReference type="RefSeq" id="WP_187762653.1">
    <property type="nucleotide sequence ID" value="NZ_CP061038.1"/>
</dbReference>
<reference evidence="2 3" key="1">
    <citation type="submission" date="2020-09" db="EMBL/GenBank/DDBJ databases">
        <title>Sphingomonas sp., a new species isolated from pork steak.</title>
        <authorList>
            <person name="Heidler von Heilborn D."/>
        </authorList>
    </citation>
    <scope>NUCLEOTIDE SEQUENCE [LARGE SCALE GENOMIC DNA]</scope>
    <source>
        <strain evidence="3">S8-3T</strain>
    </source>
</reference>
<dbReference type="Proteomes" id="UP000516148">
    <property type="component" value="Chromosome"/>
</dbReference>